<organism evidence="1 2">
    <name type="scientific">Stenotrophomonas maltophilia</name>
    <name type="common">Pseudomonas maltophilia</name>
    <name type="synonym">Xanthomonas maltophilia</name>
    <dbReference type="NCBI Taxonomy" id="40324"/>
    <lineage>
        <taxon>Bacteria</taxon>
        <taxon>Pseudomonadati</taxon>
        <taxon>Pseudomonadota</taxon>
        <taxon>Gammaproteobacteria</taxon>
        <taxon>Lysobacterales</taxon>
        <taxon>Lysobacteraceae</taxon>
        <taxon>Stenotrophomonas</taxon>
        <taxon>Stenotrophomonas maltophilia group</taxon>
    </lineage>
</organism>
<protein>
    <submittedName>
        <fullName evidence="1">Uncharacterized protein</fullName>
    </submittedName>
</protein>
<dbReference type="EMBL" id="LYVJ01000003">
    <property type="protein sequence ID" value="OBU69251.1"/>
    <property type="molecule type" value="Genomic_DNA"/>
</dbReference>
<proteinExistence type="predicted"/>
<evidence type="ECO:0000313" key="1">
    <source>
        <dbReference type="EMBL" id="OBU69251.1"/>
    </source>
</evidence>
<evidence type="ECO:0000313" key="2">
    <source>
        <dbReference type="Proteomes" id="UP000092256"/>
    </source>
</evidence>
<comment type="caution">
    <text evidence="1">The sequence shown here is derived from an EMBL/GenBank/DDBJ whole genome shotgun (WGS) entry which is preliminary data.</text>
</comment>
<dbReference type="Proteomes" id="UP000092256">
    <property type="component" value="Unassembled WGS sequence"/>
</dbReference>
<accession>A0A1A6Y391</accession>
<dbReference type="OrthoDB" id="6042063at2"/>
<sequence length="157" mass="17779">METAQSHDRVEVRSPQRLDALIDALVTTPSPISPAQLHELGIIAPFSFEKDAGPRIYRSQPMLTADGYAIDNVEYRVIRGKDDDIRLLFVTFVDTPCFPLERLAKRYTLQPFIYPPSHGAPLIARNHEQHHSLTVGAQEIIVRSQRDAPHCMLGLRR</sequence>
<dbReference type="AlphaFoldDB" id="A0A1A6Y391"/>
<name>A0A1A6Y391_STEMA</name>
<reference evidence="1 2" key="1">
    <citation type="submission" date="2016-05" db="EMBL/GenBank/DDBJ databases">
        <title>Draft Genome Sequences of Stenotrophomonas maltophilia Strains Sm32COP, Sm41DVV, Sm46PAILV, SmF3, SmF22, SmSOFb1 and SmCVFa1, Isolated from Different Manures, in France.</title>
        <authorList>
            <person name="Nazaret S."/>
            <person name="Bodilis J."/>
        </authorList>
    </citation>
    <scope>NUCLEOTIDE SEQUENCE [LARGE SCALE GENOMIC DNA]</scope>
    <source>
        <strain evidence="1 2">Sm46PAILV</strain>
    </source>
</reference>
<gene>
    <name evidence="1" type="ORF">A9K58_04805</name>
</gene>